<accession>A0A383W5K8</accession>
<reference evidence="3 4" key="1">
    <citation type="submission" date="2016-10" db="EMBL/GenBank/DDBJ databases">
        <authorList>
            <person name="Cai Z."/>
        </authorList>
    </citation>
    <scope>NUCLEOTIDE SEQUENCE [LARGE SCALE GENOMIC DNA]</scope>
</reference>
<keyword evidence="2" id="KW-0472">Membrane</keyword>
<dbReference type="EMBL" id="FNXT01001177">
    <property type="protein sequence ID" value="SZX72925.1"/>
    <property type="molecule type" value="Genomic_DNA"/>
</dbReference>
<evidence type="ECO:0000256" key="2">
    <source>
        <dbReference type="SAM" id="Phobius"/>
    </source>
</evidence>
<feature type="region of interest" description="Disordered" evidence="1">
    <location>
        <begin position="237"/>
        <end position="256"/>
    </location>
</feature>
<sequence>MAQQLRFGEPQMDKQGALINLILMAVGTVHVAAKWWQEPLCWYVVLLMGLVAALQLLQYALASTGCSFYQRHRTACTVAIQSLQLALAIEYIPAVFQVVQGSQLAAGKQAVLAGNAVLTGVATFHIAMHSVAGRLPLRHAVPFVLLKMAVSLYCLLAKQVEVFAIPAVGAVVSSMKRRVDGLYDIALTAAAVSGSWPLPDFPSPPCANTCFTLWLHVCVAGLLPLYITAVHDSSSAAGSTPSSSSGSGSSEAPRQQQRQRHSAVTCAMSYCWCMLARHGGILFGCSMLVWAAVDSVACLSPVTAWMERNALCA</sequence>
<keyword evidence="2" id="KW-0812">Transmembrane</keyword>
<evidence type="ECO:0000313" key="4">
    <source>
        <dbReference type="Proteomes" id="UP000256970"/>
    </source>
</evidence>
<feature type="transmembrane region" description="Helical" evidence="2">
    <location>
        <begin position="16"/>
        <end position="36"/>
    </location>
</feature>
<feature type="transmembrane region" description="Helical" evidence="2">
    <location>
        <begin position="110"/>
        <end position="128"/>
    </location>
</feature>
<evidence type="ECO:0000256" key="1">
    <source>
        <dbReference type="SAM" id="MobiDB-lite"/>
    </source>
</evidence>
<organism evidence="3 4">
    <name type="scientific">Tetradesmus obliquus</name>
    <name type="common">Green alga</name>
    <name type="synonym">Acutodesmus obliquus</name>
    <dbReference type="NCBI Taxonomy" id="3088"/>
    <lineage>
        <taxon>Eukaryota</taxon>
        <taxon>Viridiplantae</taxon>
        <taxon>Chlorophyta</taxon>
        <taxon>core chlorophytes</taxon>
        <taxon>Chlorophyceae</taxon>
        <taxon>CS clade</taxon>
        <taxon>Sphaeropleales</taxon>
        <taxon>Scenedesmaceae</taxon>
        <taxon>Tetradesmus</taxon>
    </lineage>
</organism>
<evidence type="ECO:0000313" key="3">
    <source>
        <dbReference type="EMBL" id="SZX72925.1"/>
    </source>
</evidence>
<feature type="compositionally biased region" description="Low complexity" evidence="1">
    <location>
        <begin position="237"/>
        <end position="252"/>
    </location>
</feature>
<proteinExistence type="predicted"/>
<gene>
    <name evidence="3" type="ORF">BQ4739_LOCUS13059</name>
</gene>
<keyword evidence="2" id="KW-1133">Transmembrane helix</keyword>
<protein>
    <submittedName>
        <fullName evidence="3">Uncharacterized protein</fullName>
    </submittedName>
</protein>
<name>A0A383W5K8_TETOB</name>
<keyword evidence="4" id="KW-1185">Reference proteome</keyword>
<feature type="transmembrane region" description="Helical" evidence="2">
    <location>
        <begin position="42"/>
        <end position="62"/>
    </location>
</feature>
<dbReference type="Proteomes" id="UP000256970">
    <property type="component" value="Unassembled WGS sequence"/>
</dbReference>
<dbReference type="AlphaFoldDB" id="A0A383W5K8"/>